<evidence type="ECO:0008006" key="3">
    <source>
        <dbReference type="Google" id="ProtNLM"/>
    </source>
</evidence>
<dbReference type="STRING" id="1914305.BLW93_08485"/>
<name>A0A1R1MJF7_9BACT</name>
<keyword evidence="2" id="KW-1185">Reference proteome</keyword>
<proteinExistence type="predicted"/>
<dbReference type="AlphaFoldDB" id="A0A1R1MJF7"/>
<sequence length="309" mass="36060">MKVTEEIFKRAEKEGSAREFLFALLREIKGEGFTRKDFKSLNHEEVVLNLVKGNNLEPYFSLSGNKNIYNALRKAFRSYFKAKTEREWIKKLGDWRKEFEFLLSRAVAYYLVDSASISKVQKLLSYGWIVPPYAVKVYEGGDPFEYFKPFLEESFLKERFDRYGEIDFLSSRKAILDGVLNAFLSGFTEIAIYGLFVQIEGVVWEIFVKKNPLEADIESLIRKRNRKFITIQYALKLITASITEEGTIPEFFDCIRFVDFKDDGRLNRNAVMHGISVNFGSKRNFLKLFLLFEFLIYLGMKISNHGCTK</sequence>
<reference evidence="1 2" key="1">
    <citation type="submission" date="2016-10" db="EMBL/GenBank/DDBJ databases">
        <title>Genome sequence of a sulfur-reducing bacterium Desulfurobacterium indicum K6013.</title>
        <authorList>
            <person name="Cao J."/>
            <person name="Shao Z."/>
            <person name="Alain K."/>
            <person name="Jebbar M."/>
        </authorList>
    </citation>
    <scope>NUCLEOTIDE SEQUENCE [LARGE SCALE GENOMIC DNA]</scope>
    <source>
        <strain evidence="1 2">K6013</strain>
    </source>
</reference>
<dbReference type="Proteomes" id="UP000187408">
    <property type="component" value="Unassembled WGS sequence"/>
</dbReference>
<gene>
    <name evidence="1" type="ORF">BLW93_08485</name>
</gene>
<organism evidence="1 2">
    <name type="scientific">Desulfurobacterium indicum</name>
    <dbReference type="NCBI Taxonomy" id="1914305"/>
    <lineage>
        <taxon>Bacteria</taxon>
        <taxon>Pseudomonadati</taxon>
        <taxon>Aquificota</taxon>
        <taxon>Aquificia</taxon>
        <taxon>Desulfurobacteriales</taxon>
        <taxon>Desulfurobacteriaceae</taxon>
        <taxon>Desulfurobacterium</taxon>
    </lineage>
</organism>
<evidence type="ECO:0000313" key="1">
    <source>
        <dbReference type="EMBL" id="OMH39834.1"/>
    </source>
</evidence>
<protein>
    <recommendedName>
        <fullName evidence="3">DUF4209 domain-containing protein</fullName>
    </recommendedName>
</protein>
<dbReference type="OrthoDB" id="12017at2"/>
<evidence type="ECO:0000313" key="2">
    <source>
        <dbReference type="Proteomes" id="UP000187408"/>
    </source>
</evidence>
<dbReference type="EMBL" id="MOEN01000052">
    <property type="protein sequence ID" value="OMH39834.1"/>
    <property type="molecule type" value="Genomic_DNA"/>
</dbReference>
<accession>A0A1R1MJF7</accession>
<dbReference type="RefSeq" id="WP_076713652.1">
    <property type="nucleotide sequence ID" value="NZ_MOEN01000052.1"/>
</dbReference>
<comment type="caution">
    <text evidence="1">The sequence shown here is derived from an EMBL/GenBank/DDBJ whole genome shotgun (WGS) entry which is preliminary data.</text>
</comment>